<keyword evidence="1" id="KW-1133">Transmembrane helix</keyword>
<gene>
    <name evidence="2" type="ORF">HD593_002191</name>
</gene>
<evidence type="ECO:0000313" key="3">
    <source>
        <dbReference type="Proteomes" id="UP000565579"/>
    </source>
</evidence>
<comment type="caution">
    <text evidence="2">The sequence shown here is derived from an EMBL/GenBank/DDBJ whole genome shotgun (WGS) entry which is preliminary data.</text>
</comment>
<evidence type="ECO:0000313" key="2">
    <source>
        <dbReference type="EMBL" id="MBB6547396.1"/>
    </source>
</evidence>
<dbReference type="EMBL" id="JACHMI010000001">
    <property type="protein sequence ID" value="MBB6547396.1"/>
    <property type="molecule type" value="Genomic_DNA"/>
</dbReference>
<organism evidence="2 3">
    <name type="scientific">Nonomuraea rubra</name>
    <dbReference type="NCBI Taxonomy" id="46180"/>
    <lineage>
        <taxon>Bacteria</taxon>
        <taxon>Bacillati</taxon>
        <taxon>Actinomycetota</taxon>
        <taxon>Actinomycetes</taxon>
        <taxon>Streptosporangiales</taxon>
        <taxon>Streptosporangiaceae</taxon>
        <taxon>Nonomuraea</taxon>
    </lineage>
</organism>
<evidence type="ECO:0000256" key="1">
    <source>
        <dbReference type="SAM" id="Phobius"/>
    </source>
</evidence>
<reference evidence="2 3" key="1">
    <citation type="submission" date="2020-08" db="EMBL/GenBank/DDBJ databases">
        <title>Sequencing the genomes of 1000 actinobacteria strains.</title>
        <authorList>
            <person name="Klenk H.-P."/>
        </authorList>
    </citation>
    <scope>NUCLEOTIDE SEQUENCE [LARGE SCALE GENOMIC DNA]</scope>
    <source>
        <strain evidence="2 3">DSM 43768</strain>
    </source>
</reference>
<dbReference type="Proteomes" id="UP000565579">
    <property type="component" value="Unassembled WGS sequence"/>
</dbReference>
<dbReference type="AlphaFoldDB" id="A0A7X0TXF6"/>
<feature type="transmembrane region" description="Helical" evidence="1">
    <location>
        <begin position="141"/>
        <end position="164"/>
    </location>
</feature>
<proteinExistence type="predicted"/>
<name>A0A7X0TXF6_9ACTN</name>
<keyword evidence="3" id="KW-1185">Reference proteome</keyword>
<keyword evidence="1" id="KW-0472">Membrane</keyword>
<sequence>MSAVRGAAAILLGAAGAAMVAAGPVMALKGARGRADIRAELRGQAISFPGQAISLSGQAPPAGAPGRDVLTGPQARAFAEVIGRNVLAATGGRTYAEVSAELMAAGGDDEALTRLRQTAFTGQMLRASLLNAYQAWQVTTLVIGLGALLTVTGAALLAASALLATTG</sequence>
<protein>
    <submittedName>
        <fullName evidence="2">Uncharacterized protein</fullName>
    </submittedName>
</protein>
<keyword evidence="1" id="KW-0812">Transmembrane</keyword>
<dbReference type="RefSeq" id="WP_185102044.1">
    <property type="nucleotide sequence ID" value="NZ_JACHMI010000001.1"/>
</dbReference>
<accession>A0A7X0TXF6</accession>